<dbReference type="SMART" id="SM01119">
    <property type="entry name" value="D-ser_dehydrat"/>
    <property type="match status" value="1"/>
</dbReference>
<dbReference type="GO" id="GO:0008721">
    <property type="term" value="F:D-serine ammonia-lyase activity"/>
    <property type="evidence" value="ECO:0007669"/>
    <property type="project" value="TreeGrafter"/>
</dbReference>
<dbReference type="EMBL" id="AP019376">
    <property type="protein sequence ID" value="BBH85684.1"/>
    <property type="molecule type" value="Genomic_DNA"/>
</dbReference>
<sequence length="370" mass="39083">MTLIGQPIENVDTPSLLVDDEKLQANIERFACIARNAQVKLRPHIKTHKIPAIAARQLQAGAVGITAAKLSEAEVFIDSGIGDVFVAYPIVGAMKARHAAHLAKKCRLIVGADSAAGIQHLSKAACEAGVTLFVRIEINSGLNRSGIQPERAASLCRLVLDAPGLELDGIFTFRGISFPDAPSQEAEVLGRLEGELMVDLANCLRADGIPINEVSVGSTPSGEYAAQVSGVTEIRPGTYVFFDRMTTQSGTSTLDEIALSILTTVVSRPAPDIAIIDAGAKAFSGDVIPQNAGLQGYGVTTDGVSGIVIKMSEEHGFVKLAPGFQPEIGEKLAFFPNHVCTSVNLSNELLLVREGKVTEVLPVAARGLRQ</sequence>
<protein>
    <submittedName>
        <fullName evidence="4">Alanine racemase</fullName>
    </submittedName>
</protein>
<gene>
    <name evidence="4" type="ORF">KTC_04350</name>
</gene>
<reference evidence="4" key="1">
    <citation type="submission" date="2018-12" db="EMBL/GenBank/DDBJ databases">
        <title>Novel natural products biosynthetic potential of the class Ktedonobacteria.</title>
        <authorList>
            <person name="Zheng Y."/>
            <person name="Saitou A."/>
            <person name="Wang C.M."/>
            <person name="Toyoda A."/>
            <person name="Minakuchi Y."/>
            <person name="Sekiguchi Y."/>
            <person name="Ueda K."/>
            <person name="Takano H."/>
            <person name="Sakai Y."/>
            <person name="Yokota A."/>
            <person name="Yabe S."/>
        </authorList>
    </citation>
    <scope>NUCLEOTIDE SEQUENCE</scope>
    <source>
        <strain evidence="4">COM3</strain>
    </source>
</reference>
<name>A0A455SKT9_9CHLR</name>
<dbReference type="Pfam" id="PF14031">
    <property type="entry name" value="D-ser_dehydrat"/>
    <property type="match status" value="1"/>
</dbReference>
<organism evidence="4">
    <name type="scientific">Thermosporothrix sp. COM3</name>
    <dbReference type="NCBI Taxonomy" id="2490863"/>
    <lineage>
        <taxon>Bacteria</taxon>
        <taxon>Bacillati</taxon>
        <taxon>Chloroflexota</taxon>
        <taxon>Ktedonobacteria</taxon>
        <taxon>Ktedonobacterales</taxon>
        <taxon>Thermosporotrichaceae</taxon>
        <taxon>Thermosporothrix</taxon>
    </lineage>
</organism>
<dbReference type="InterPro" id="IPR051466">
    <property type="entry name" value="D-amino_acid_metab_enzyme"/>
</dbReference>
<dbReference type="InterPro" id="IPR001608">
    <property type="entry name" value="Ala_racemase_N"/>
</dbReference>
<dbReference type="Pfam" id="PF01168">
    <property type="entry name" value="Ala_racemase_N"/>
    <property type="match status" value="1"/>
</dbReference>
<comment type="similarity">
    <text evidence="1">Belongs to the DSD1 family.</text>
</comment>
<evidence type="ECO:0000256" key="2">
    <source>
        <dbReference type="ARBA" id="ARBA00023239"/>
    </source>
</evidence>
<dbReference type="PANTHER" id="PTHR28004">
    <property type="entry name" value="ZGC:162816-RELATED"/>
    <property type="match status" value="1"/>
</dbReference>
<dbReference type="PANTHER" id="PTHR28004:SF2">
    <property type="entry name" value="D-SERINE DEHYDRATASE"/>
    <property type="match status" value="1"/>
</dbReference>
<dbReference type="InterPro" id="IPR029066">
    <property type="entry name" value="PLP-binding_barrel"/>
</dbReference>
<dbReference type="Gene3D" id="3.20.20.10">
    <property type="entry name" value="Alanine racemase"/>
    <property type="match status" value="1"/>
</dbReference>
<feature type="domain" description="D-serine dehydratase-like" evidence="3">
    <location>
        <begin position="258"/>
        <end position="353"/>
    </location>
</feature>
<proteinExistence type="inferred from homology"/>
<dbReference type="InterPro" id="IPR042208">
    <property type="entry name" value="D-ser_dehydrat-like_sf"/>
</dbReference>
<dbReference type="InterPro" id="IPR026956">
    <property type="entry name" value="D-ser_dehydrat-like_dom"/>
</dbReference>
<dbReference type="Gene3D" id="2.40.37.20">
    <property type="entry name" value="D-serine dehydratase-like domain"/>
    <property type="match status" value="1"/>
</dbReference>
<dbReference type="GO" id="GO:0036088">
    <property type="term" value="P:D-serine catabolic process"/>
    <property type="evidence" value="ECO:0007669"/>
    <property type="project" value="TreeGrafter"/>
</dbReference>
<evidence type="ECO:0000313" key="4">
    <source>
        <dbReference type="EMBL" id="BBH85684.1"/>
    </source>
</evidence>
<dbReference type="AlphaFoldDB" id="A0A455SKT9"/>
<keyword evidence="2" id="KW-0456">Lyase</keyword>
<evidence type="ECO:0000259" key="3">
    <source>
        <dbReference type="SMART" id="SM01119"/>
    </source>
</evidence>
<accession>A0A455SKT9</accession>
<evidence type="ECO:0000256" key="1">
    <source>
        <dbReference type="ARBA" id="ARBA00005323"/>
    </source>
</evidence>
<dbReference type="SUPFAM" id="SSF51419">
    <property type="entry name" value="PLP-binding barrel"/>
    <property type="match status" value="1"/>
</dbReference>